<keyword evidence="3" id="KW-1185">Reference proteome</keyword>
<organism evidence="2 3">
    <name type="scientific">Sinanodonta woodiana</name>
    <name type="common">Chinese pond mussel</name>
    <name type="synonym">Anodonta woodiana</name>
    <dbReference type="NCBI Taxonomy" id="1069815"/>
    <lineage>
        <taxon>Eukaryota</taxon>
        <taxon>Metazoa</taxon>
        <taxon>Spiralia</taxon>
        <taxon>Lophotrochozoa</taxon>
        <taxon>Mollusca</taxon>
        <taxon>Bivalvia</taxon>
        <taxon>Autobranchia</taxon>
        <taxon>Heteroconchia</taxon>
        <taxon>Palaeoheterodonta</taxon>
        <taxon>Unionida</taxon>
        <taxon>Unionoidea</taxon>
        <taxon>Unionidae</taxon>
        <taxon>Unioninae</taxon>
        <taxon>Sinanodonta</taxon>
    </lineage>
</organism>
<name>A0ABD3XLG2_SINWO</name>
<gene>
    <name evidence="2" type="ORF">ACJMK2_025817</name>
</gene>
<dbReference type="Proteomes" id="UP001634394">
    <property type="component" value="Unassembled WGS sequence"/>
</dbReference>
<dbReference type="EMBL" id="JBJQND010000002">
    <property type="protein sequence ID" value="KAL3885778.1"/>
    <property type="molecule type" value="Genomic_DNA"/>
</dbReference>
<feature type="compositionally biased region" description="Basic residues" evidence="1">
    <location>
        <begin position="63"/>
        <end position="72"/>
    </location>
</feature>
<proteinExistence type="predicted"/>
<evidence type="ECO:0000313" key="2">
    <source>
        <dbReference type="EMBL" id="KAL3885778.1"/>
    </source>
</evidence>
<evidence type="ECO:0000256" key="1">
    <source>
        <dbReference type="SAM" id="MobiDB-lite"/>
    </source>
</evidence>
<dbReference type="AlphaFoldDB" id="A0ABD3XLG2"/>
<feature type="region of interest" description="Disordered" evidence="1">
    <location>
        <begin position="55"/>
        <end position="109"/>
    </location>
</feature>
<feature type="compositionally biased region" description="Polar residues" evidence="1">
    <location>
        <begin position="90"/>
        <end position="102"/>
    </location>
</feature>
<accession>A0ABD3XLG2</accession>
<protein>
    <submittedName>
        <fullName evidence="2">Uncharacterized protein</fullName>
    </submittedName>
</protein>
<reference evidence="2 3" key="1">
    <citation type="submission" date="2024-11" db="EMBL/GenBank/DDBJ databases">
        <title>Chromosome-level genome assembly of the freshwater bivalve Anodonta woodiana.</title>
        <authorList>
            <person name="Chen X."/>
        </authorList>
    </citation>
    <scope>NUCLEOTIDE SEQUENCE [LARGE SCALE GENOMIC DNA]</scope>
    <source>
        <strain evidence="2">MN2024</strain>
        <tissue evidence="2">Gills</tissue>
    </source>
</reference>
<comment type="caution">
    <text evidence="2">The sequence shown here is derived from an EMBL/GenBank/DDBJ whole genome shotgun (WGS) entry which is preliminary data.</text>
</comment>
<sequence length="109" mass="12429">MLQTLLDTLVADIVPAPALSALFGRGLKEATNWSFRAAGKRTTLLLVWDKEDNKEDKGTLTYRRGRGRKQRRRETGPRCPHPHPPHNQKFIKSQPQRNQKGSNLYLGLL</sequence>
<evidence type="ECO:0000313" key="3">
    <source>
        <dbReference type="Proteomes" id="UP001634394"/>
    </source>
</evidence>